<dbReference type="PANTHER" id="PTHR13323">
    <property type="entry name" value="LATE ENDOSOMAL/LYSOSOMAL MP1 INTERACTING PROTEIN"/>
    <property type="match status" value="1"/>
</dbReference>
<evidence type="ECO:0000259" key="2">
    <source>
        <dbReference type="SMART" id="SM00960"/>
    </source>
</evidence>
<evidence type="ECO:0000313" key="3">
    <source>
        <dbReference type="EMBL" id="BAT72137.1"/>
    </source>
</evidence>
<dbReference type="RefSeq" id="WP_068550125.1">
    <property type="nucleotide sequence ID" value="NZ_AP013035.1"/>
</dbReference>
<reference evidence="4" key="1">
    <citation type="journal article" date="2018" name="Science">
        <title>A primordial and reversible TCA cycle in a facultatively chemolithoautotrophic thermophile.</title>
        <authorList>
            <person name="Nunoura T."/>
            <person name="Chikaraishi Y."/>
            <person name="Izaki R."/>
            <person name="Suwa T."/>
            <person name="Sato T."/>
            <person name="Harada T."/>
            <person name="Mori K."/>
            <person name="Kato Y."/>
            <person name="Miyazaki M."/>
            <person name="Shimamura S."/>
            <person name="Yanagawa K."/>
            <person name="Shuto A."/>
            <person name="Ohkouchi N."/>
            <person name="Fujita N."/>
            <person name="Takaki Y."/>
            <person name="Atomi H."/>
            <person name="Takai K."/>
        </authorList>
    </citation>
    <scope>NUCLEOTIDE SEQUENCE [LARGE SCALE GENOMIC DNA]</scope>
    <source>
        <strain evidence="4">DSM 17441 / JCM 13301 / NBRC 103674 / ABI70S6</strain>
    </source>
</reference>
<dbReference type="InterPro" id="IPR004942">
    <property type="entry name" value="Roadblock/LAMTOR2_dom"/>
</dbReference>
<name>A0A0S3QUX7_THET7</name>
<dbReference type="Gene3D" id="3.30.450.30">
    <property type="entry name" value="Dynein light chain 2a, cytoplasmic"/>
    <property type="match status" value="1"/>
</dbReference>
<feature type="domain" description="Roadblock/LAMTOR2" evidence="2">
    <location>
        <begin position="14"/>
        <end position="103"/>
    </location>
</feature>
<dbReference type="STRING" id="1298851.TST_1350"/>
<proteinExistence type="predicted"/>
<dbReference type="Proteomes" id="UP000063234">
    <property type="component" value="Chromosome"/>
</dbReference>
<evidence type="ECO:0000313" key="4">
    <source>
        <dbReference type="Proteomes" id="UP000063234"/>
    </source>
</evidence>
<accession>A0A0S3QUX7</accession>
<evidence type="ECO:0000256" key="1">
    <source>
        <dbReference type="SAM" id="MobiDB-lite"/>
    </source>
</evidence>
<dbReference type="SMART" id="SM00960">
    <property type="entry name" value="Robl_LC7"/>
    <property type="match status" value="1"/>
</dbReference>
<gene>
    <name evidence="3" type="ORF">TST_1350</name>
</gene>
<protein>
    <recommendedName>
        <fullName evidence="2">Roadblock/LAMTOR2 domain-containing protein</fullName>
    </recommendedName>
</protein>
<dbReference type="EMBL" id="AP013035">
    <property type="protein sequence ID" value="BAT72137.1"/>
    <property type="molecule type" value="Genomic_DNA"/>
</dbReference>
<feature type="region of interest" description="Disordered" evidence="1">
    <location>
        <begin position="155"/>
        <end position="174"/>
    </location>
</feature>
<dbReference type="Pfam" id="PF03259">
    <property type="entry name" value="Robl_LC7"/>
    <property type="match status" value="1"/>
</dbReference>
<dbReference type="GO" id="GO:0060090">
    <property type="term" value="F:molecular adaptor activity"/>
    <property type="evidence" value="ECO:0007669"/>
    <property type="project" value="InterPro"/>
</dbReference>
<dbReference type="GO" id="GO:0032008">
    <property type="term" value="P:positive regulation of TOR signaling"/>
    <property type="evidence" value="ECO:0007669"/>
    <property type="project" value="InterPro"/>
</dbReference>
<dbReference type="KEGG" id="ttk:TST_1350"/>
<dbReference type="InterPro" id="IPR037587">
    <property type="entry name" value="LAMTOR2-like"/>
</dbReference>
<sequence length="193" mass="21204">MNVVGIDENQLNNIRKALLDFKSKTGTLASVLSHSSGLIIAYSMNQQLPIEALSALMAGLFAASKEFFVLLGRSTAGSIIMEGEKFTVYATKITDDFLFFVVFPTDQVRFGVLKLHISQFKRKVEPILAELDKSVFPKLTLGSVSFDVAEGTDQAVSDAVPAESQETEKQEKEASLDDLINLIKKELEQGLKE</sequence>
<dbReference type="GO" id="GO:0005085">
    <property type="term" value="F:guanyl-nucleotide exchange factor activity"/>
    <property type="evidence" value="ECO:0007669"/>
    <property type="project" value="InterPro"/>
</dbReference>
<keyword evidence="4" id="KW-1185">Reference proteome</keyword>
<dbReference type="SUPFAM" id="SSF103196">
    <property type="entry name" value="Roadblock/LC7 domain"/>
    <property type="match status" value="1"/>
</dbReference>
<dbReference type="AlphaFoldDB" id="A0A0S3QUX7"/>
<organism evidence="3 4">
    <name type="scientific">Thermosulfidibacter takaii (strain DSM 17441 / JCM 13301 / NBRC 103674 / ABI70S6)</name>
    <dbReference type="NCBI Taxonomy" id="1298851"/>
    <lineage>
        <taxon>Bacteria</taxon>
        <taxon>Pseudomonadati</taxon>
        <taxon>Thermosulfidibacterota</taxon>
        <taxon>Thermosulfidibacteria</taxon>
        <taxon>Thermosulfidibacterales</taxon>
        <taxon>Thermosulfidibacteraceae</taxon>
    </lineage>
</organism>